<dbReference type="Pfam" id="PF13812">
    <property type="entry name" value="PPR_3"/>
    <property type="match status" value="1"/>
</dbReference>
<dbReference type="GO" id="GO:0009451">
    <property type="term" value="P:RNA modification"/>
    <property type="evidence" value="ECO:0007669"/>
    <property type="project" value="InterPro"/>
</dbReference>
<sequence length="896" mass="100422">MMSLITNVDLKSTFAIKMISRHGFRLVRSFHSLLSTSTDHQHPLLASCKDLNSLLQVHAHFITSALEINYSTKSHLINLYASFGRSNLSRLVFDSVQNAPGILWNSMIRAYNTTSQYPEAIQLFDLMIESGFQPDKYTFTFALKACTEMLDLERGLRIHNDISRRNLECDVFIGTGLVTLYCKTSDLKSARKVFDEMPKKDVVAWNAMISGLSHSSEPSHALDFFRYMQFSCRVEPNSVSLLNLFPAVCRLKDLKICKPIHAFAYRRECPISVYNGLIDTYSKCGYCSVAHQIFIQMRVKDDVSWGTIMAGHAYTGNFHEVLNLFGYMQTENVKINKVSAVSALLGAGEMQDLDKGKEIHDYIIQERMDSDVMVATSLMTMYAKCGELEKTKELFGDIHERDLIAWSAVISAFAQSGHPNEALSVFRDMQHENLPPNNVTLVSVLPACGELMSKLTGKSIHCYAVKTDTDYDLSTGTALVSMYAKCLLFPYALGVFNKMPYKEVVTWNALINGYSQASRSHDALEMFLMMRLSRLQPDPGTMVGVLPACTVLSDIHHGTYIHGQVIKYGHGSDRHVANALIDFYSKCGELPSSEFLFNNSSFHKDEISWNTMITGYVQNECAKEAISTFSDMMRLSPFQPNSVTIATILPAVSSLTLLKEGMGIHTYIIKKGFLSNTLVINSMIDMYGKCGRLDMSDLLFHEMKNRDTVSWNVMLAACSVNGSAELALSVFSRMEEENEIHIDSLSFISILSACRHAGMVEEGRNMFWNVMQKKYQLSPCVQHYACMVDLLGRAGLFDETMDLINNEMPMEPDGAVWGALLGASRMHFNVELAELALKNLTNREAGNPAHYVELSNIYSQSGRWDDAGKARGRMHFTGLKKSPGCSWVEEGIMSCL</sequence>
<dbReference type="Pfam" id="PF01535">
    <property type="entry name" value="PPR"/>
    <property type="match status" value="6"/>
</dbReference>
<feature type="repeat" description="PPR" evidence="3">
    <location>
        <begin position="402"/>
        <end position="436"/>
    </location>
</feature>
<feature type="repeat" description="PPR" evidence="3">
    <location>
        <begin position="503"/>
        <end position="537"/>
    </location>
</feature>
<evidence type="ECO:0000313" key="4">
    <source>
        <dbReference type="EMBL" id="CAH9097501.1"/>
    </source>
</evidence>
<accession>A0A9P0ZFH3</accession>
<dbReference type="PANTHER" id="PTHR47926">
    <property type="entry name" value="PENTATRICOPEPTIDE REPEAT-CONTAINING PROTEIN"/>
    <property type="match status" value="1"/>
</dbReference>
<dbReference type="Proteomes" id="UP001152484">
    <property type="component" value="Unassembled WGS sequence"/>
</dbReference>
<comment type="caution">
    <text evidence="4">The sequence shown here is derived from an EMBL/GenBank/DDBJ whole genome shotgun (WGS) entry which is preliminary data.</text>
</comment>
<dbReference type="NCBIfam" id="TIGR00756">
    <property type="entry name" value="PPR"/>
    <property type="match status" value="7"/>
</dbReference>
<dbReference type="Pfam" id="PF20431">
    <property type="entry name" value="E_motif"/>
    <property type="match status" value="1"/>
</dbReference>
<name>A0A9P0ZFH3_CUSEU</name>
<evidence type="ECO:0000256" key="2">
    <source>
        <dbReference type="ARBA" id="ARBA00022737"/>
    </source>
</evidence>
<feature type="repeat" description="PPR" evidence="3">
    <location>
        <begin position="605"/>
        <end position="640"/>
    </location>
</feature>
<dbReference type="InterPro" id="IPR046848">
    <property type="entry name" value="E_motif"/>
</dbReference>
<proteinExistence type="inferred from homology"/>
<dbReference type="EMBL" id="CAMAPE010000035">
    <property type="protein sequence ID" value="CAH9097501.1"/>
    <property type="molecule type" value="Genomic_DNA"/>
</dbReference>
<dbReference type="PANTHER" id="PTHR47926:SF347">
    <property type="entry name" value="PENTATRICOPEPTIDE REPEAT-CONTAINING PROTEIN"/>
    <property type="match status" value="1"/>
</dbReference>
<evidence type="ECO:0000256" key="3">
    <source>
        <dbReference type="PROSITE-ProRule" id="PRU00708"/>
    </source>
</evidence>
<protein>
    <recommendedName>
        <fullName evidence="6">Pentatricopeptide repeat-containing protein</fullName>
    </recommendedName>
</protein>
<feature type="repeat" description="PPR" evidence="3">
    <location>
        <begin position="676"/>
        <end position="706"/>
    </location>
</feature>
<dbReference type="Gene3D" id="1.25.40.10">
    <property type="entry name" value="Tetratricopeptide repeat domain"/>
    <property type="match status" value="7"/>
</dbReference>
<evidence type="ECO:0000256" key="1">
    <source>
        <dbReference type="ARBA" id="ARBA00006643"/>
    </source>
</evidence>
<dbReference type="OrthoDB" id="185373at2759"/>
<dbReference type="PROSITE" id="PS51375">
    <property type="entry name" value="PPR"/>
    <property type="match status" value="8"/>
</dbReference>
<dbReference type="GO" id="GO:0003723">
    <property type="term" value="F:RNA binding"/>
    <property type="evidence" value="ECO:0007669"/>
    <property type="project" value="InterPro"/>
</dbReference>
<organism evidence="4 5">
    <name type="scientific">Cuscuta europaea</name>
    <name type="common">European dodder</name>
    <dbReference type="NCBI Taxonomy" id="41803"/>
    <lineage>
        <taxon>Eukaryota</taxon>
        <taxon>Viridiplantae</taxon>
        <taxon>Streptophyta</taxon>
        <taxon>Embryophyta</taxon>
        <taxon>Tracheophyta</taxon>
        <taxon>Spermatophyta</taxon>
        <taxon>Magnoliopsida</taxon>
        <taxon>eudicotyledons</taxon>
        <taxon>Gunneridae</taxon>
        <taxon>Pentapetalae</taxon>
        <taxon>asterids</taxon>
        <taxon>lamiids</taxon>
        <taxon>Solanales</taxon>
        <taxon>Convolvulaceae</taxon>
        <taxon>Cuscuteae</taxon>
        <taxon>Cuscuta</taxon>
        <taxon>Cuscuta subgen. Cuscuta</taxon>
    </lineage>
</organism>
<feature type="repeat" description="PPR" evidence="3">
    <location>
        <begin position="707"/>
        <end position="737"/>
    </location>
</feature>
<dbReference type="InterPro" id="IPR002885">
    <property type="entry name" value="PPR_rpt"/>
</dbReference>
<dbReference type="Pfam" id="PF13041">
    <property type="entry name" value="PPR_2"/>
    <property type="match status" value="3"/>
</dbReference>
<keyword evidence="5" id="KW-1185">Reference proteome</keyword>
<evidence type="ECO:0000313" key="5">
    <source>
        <dbReference type="Proteomes" id="UP001152484"/>
    </source>
</evidence>
<dbReference type="FunFam" id="1.25.40.10:FF:001093">
    <property type="entry name" value="Pentatricopeptide repeat-containing protein At2g34400"/>
    <property type="match status" value="1"/>
</dbReference>
<dbReference type="FunFam" id="1.25.40.10:FF:000381">
    <property type="entry name" value="Pentatricopeptide repeat-containing protein"/>
    <property type="match status" value="1"/>
</dbReference>
<keyword evidence="2" id="KW-0677">Repeat</keyword>
<dbReference type="InterPro" id="IPR046960">
    <property type="entry name" value="PPR_At4g14850-like_plant"/>
</dbReference>
<evidence type="ECO:0008006" key="6">
    <source>
        <dbReference type="Google" id="ProtNLM"/>
    </source>
</evidence>
<feature type="repeat" description="PPR" evidence="3">
    <location>
        <begin position="100"/>
        <end position="134"/>
    </location>
</feature>
<dbReference type="InterPro" id="IPR011990">
    <property type="entry name" value="TPR-like_helical_dom_sf"/>
</dbReference>
<dbReference type="FunFam" id="1.25.40.10:FF:000344">
    <property type="entry name" value="Pentatricopeptide repeat-containing protein"/>
    <property type="match status" value="1"/>
</dbReference>
<feature type="repeat" description="PPR" evidence="3">
    <location>
        <begin position="301"/>
        <end position="335"/>
    </location>
</feature>
<feature type="repeat" description="PPR" evidence="3">
    <location>
        <begin position="170"/>
        <end position="204"/>
    </location>
</feature>
<gene>
    <name evidence="4" type="ORF">CEURO_LOCUS13868</name>
</gene>
<dbReference type="AlphaFoldDB" id="A0A9P0ZFH3"/>
<dbReference type="FunFam" id="1.25.40.10:FF:000073">
    <property type="entry name" value="Pentatricopeptide repeat-containing protein chloroplastic"/>
    <property type="match status" value="2"/>
</dbReference>
<reference evidence="4" key="1">
    <citation type="submission" date="2022-07" db="EMBL/GenBank/DDBJ databases">
        <authorList>
            <person name="Macas J."/>
            <person name="Novak P."/>
            <person name="Neumann P."/>
        </authorList>
    </citation>
    <scope>NUCLEOTIDE SEQUENCE</scope>
</reference>
<comment type="similarity">
    <text evidence="1">Belongs to the PPR family. PCMP-H subfamily.</text>
</comment>